<accession>A0A6G4VB80</accession>
<dbReference type="PANTHER" id="PTHR11365">
    <property type="entry name" value="5-OXOPROLINASE RELATED"/>
    <property type="match status" value="1"/>
</dbReference>
<sequence length="535" mass="54775">MTCHPSSTHNSSSTRNPSSRLRIGIDVGGTNTDAVALDARDRLVARAKRPTTDDVTGGMRAALEAVLAELGERSRDVRAVMLGTTHATNAVAERQGLARVGVLRIAGPVADAVPPLAAWPSDLYGKVVAGVAGVDGGHLIDGHPVAPLDIEAVKRFLGEVAGRAEAIAVTSVFGPVHPEHELRVAELVQAELGTGVRVSMGHQIGALGLLARENSTVLNAALGPAIAVVTAALSRVVADHGLDAATYFAQNDGTLMEAAHADRFPVLTIGSGPSNSLRGAALLTGRSDAIVADVGGTTTDLGVLVDGFARESAAGCVIGGVQTNLSMPDVLSIAYGGGTVVHDTRVGPDSVDRAITTRALVFGGDTPTLSDAGVFAGRIALGDRDRIADHRDGGVAARLKTAVEDFDTEFSHAVSLVSHGRRDQPVIAVGGAAGLIPDTVGGHTVERPRHADVANAVGAAIALVGGEHETVVPAGSGRREALQEARATAVERAVERGADPDDVSVVRIREVPLSYGGRRSIRVTVKAVGRLADPG</sequence>
<dbReference type="Pfam" id="PF05378">
    <property type="entry name" value="Hydant_A_N"/>
    <property type="match status" value="1"/>
</dbReference>
<dbReference type="GO" id="GO:0005829">
    <property type="term" value="C:cytosol"/>
    <property type="evidence" value="ECO:0007669"/>
    <property type="project" value="TreeGrafter"/>
</dbReference>
<dbReference type="InterPro" id="IPR002821">
    <property type="entry name" value="Hydantoinase_A"/>
</dbReference>
<feature type="domain" description="Hydantoinase/oxoprolinase N-terminal" evidence="3">
    <location>
        <begin position="22"/>
        <end position="191"/>
    </location>
</feature>
<keyword evidence="5" id="KW-1185">Reference proteome</keyword>
<evidence type="ECO:0000313" key="5">
    <source>
        <dbReference type="Proteomes" id="UP000472335"/>
    </source>
</evidence>
<dbReference type="GO" id="GO:0017168">
    <property type="term" value="F:5-oxoprolinase (ATP-hydrolyzing) activity"/>
    <property type="evidence" value="ECO:0007669"/>
    <property type="project" value="TreeGrafter"/>
</dbReference>
<evidence type="ECO:0000313" key="4">
    <source>
        <dbReference type="EMBL" id="NGO11063.1"/>
    </source>
</evidence>
<comment type="caution">
    <text evidence="4">The sequence shown here is derived from an EMBL/GenBank/DDBJ whole genome shotgun (WGS) entry which is preliminary data.</text>
</comment>
<organism evidence="4 5">
    <name type="scientific">Streptomyces scabichelini</name>
    <dbReference type="NCBI Taxonomy" id="2711217"/>
    <lineage>
        <taxon>Bacteria</taxon>
        <taxon>Bacillati</taxon>
        <taxon>Actinomycetota</taxon>
        <taxon>Actinomycetes</taxon>
        <taxon>Kitasatosporales</taxon>
        <taxon>Streptomycetaceae</taxon>
        <taxon>Streptomyces</taxon>
    </lineage>
</organism>
<feature type="compositionally biased region" description="Polar residues" evidence="1">
    <location>
        <begin position="1"/>
        <end position="19"/>
    </location>
</feature>
<dbReference type="InterPro" id="IPR043129">
    <property type="entry name" value="ATPase_NBD"/>
</dbReference>
<reference evidence="4 5" key="1">
    <citation type="submission" date="2020-02" db="EMBL/GenBank/DDBJ databases">
        <title>Whole-genome analyses of novel actinobacteria.</title>
        <authorList>
            <person name="Sahin N."/>
            <person name="Gencbay T."/>
        </authorList>
    </citation>
    <scope>NUCLEOTIDE SEQUENCE [LARGE SCALE GENOMIC DNA]</scope>
    <source>
        <strain evidence="4 5">HC44</strain>
    </source>
</reference>
<dbReference type="SUPFAM" id="SSF53067">
    <property type="entry name" value="Actin-like ATPase domain"/>
    <property type="match status" value="1"/>
</dbReference>
<dbReference type="PANTHER" id="PTHR11365:SF23">
    <property type="entry name" value="HYPOTHETICAL 5-OXOPROLINASE (EUROFUNG)-RELATED"/>
    <property type="match status" value="1"/>
</dbReference>
<dbReference type="EMBL" id="JAAKZY010000092">
    <property type="protein sequence ID" value="NGO11063.1"/>
    <property type="molecule type" value="Genomic_DNA"/>
</dbReference>
<protein>
    <submittedName>
        <fullName evidence="4">Hydantoinase/oxoprolinase family protein</fullName>
    </submittedName>
</protein>
<dbReference type="AlphaFoldDB" id="A0A6G4VB80"/>
<feature type="domain" description="Hydantoinase A/oxoprolinase" evidence="2">
    <location>
        <begin position="212"/>
        <end position="380"/>
    </location>
</feature>
<dbReference type="InterPro" id="IPR045079">
    <property type="entry name" value="Oxoprolinase-like"/>
</dbReference>
<dbReference type="RefSeq" id="WP_165263438.1">
    <property type="nucleotide sequence ID" value="NZ_JAAKZY010000092.1"/>
</dbReference>
<gene>
    <name evidence="4" type="ORF">G5C60_26550</name>
</gene>
<dbReference type="Pfam" id="PF01968">
    <property type="entry name" value="Hydantoinase_A"/>
    <property type="match status" value="1"/>
</dbReference>
<proteinExistence type="predicted"/>
<dbReference type="InterPro" id="IPR008040">
    <property type="entry name" value="Hydant_A_N"/>
</dbReference>
<evidence type="ECO:0000256" key="1">
    <source>
        <dbReference type="SAM" id="MobiDB-lite"/>
    </source>
</evidence>
<name>A0A6G4VB80_9ACTN</name>
<evidence type="ECO:0000259" key="3">
    <source>
        <dbReference type="Pfam" id="PF05378"/>
    </source>
</evidence>
<dbReference type="GO" id="GO:0006749">
    <property type="term" value="P:glutathione metabolic process"/>
    <property type="evidence" value="ECO:0007669"/>
    <property type="project" value="TreeGrafter"/>
</dbReference>
<dbReference type="Proteomes" id="UP000472335">
    <property type="component" value="Unassembled WGS sequence"/>
</dbReference>
<feature type="region of interest" description="Disordered" evidence="1">
    <location>
        <begin position="1"/>
        <end position="22"/>
    </location>
</feature>
<dbReference type="Gene3D" id="3.30.420.40">
    <property type="match status" value="1"/>
</dbReference>
<evidence type="ECO:0000259" key="2">
    <source>
        <dbReference type="Pfam" id="PF01968"/>
    </source>
</evidence>